<comment type="caution">
    <text evidence="1">The sequence shown here is derived from an EMBL/GenBank/DDBJ whole genome shotgun (WGS) entry which is preliminary data.</text>
</comment>
<accession>A0A3M7PHT3</accession>
<sequence length="65" mass="7769">MSNATINLDLRRFFPNDFQQKHFFDIGSQISYVCFNLFNFNETSLQKWRIDASDQILRSKRSSCQ</sequence>
<keyword evidence="2" id="KW-1185">Reference proteome</keyword>
<dbReference type="AlphaFoldDB" id="A0A3M7PHT3"/>
<name>A0A3M7PHT3_BRAPC</name>
<dbReference type="EMBL" id="REGN01010654">
    <property type="protein sequence ID" value="RMZ98629.1"/>
    <property type="molecule type" value="Genomic_DNA"/>
</dbReference>
<dbReference type="Proteomes" id="UP000276133">
    <property type="component" value="Unassembled WGS sequence"/>
</dbReference>
<gene>
    <name evidence="1" type="ORF">BpHYR1_002250</name>
</gene>
<reference evidence="1 2" key="1">
    <citation type="journal article" date="2018" name="Sci. Rep.">
        <title>Genomic signatures of local adaptation to the degree of environmental predictability in rotifers.</title>
        <authorList>
            <person name="Franch-Gras L."/>
            <person name="Hahn C."/>
            <person name="Garcia-Roger E.M."/>
            <person name="Carmona M.J."/>
            <person name="Serra M."/>
            <person name="Gomez A."/>
        </authorList>
    </citation>
    <scope>NUCLEOTIDE SEQUENCE [LARGE SCALE GENOMIC DNA]</scope>
    <source>
        <strain evidence="1">HYR1</strain>
    </source>
</reference>
<proteinExistence type="predicted"/>
<protein>
    <submittedName>
        <fullName evidence="1">Uncharacterized protein</fullName>
    </submittedName>
</protein>
<evidence type="ECO:0000313" key="1">
    <source>
        <dbReference type="EMBL" id="RMZ98629.1"/>
    </source>
</evidence>
<feature type="non-terminal residue" evidence="1">
    <location>
        <position position="65"/>
    </location>
</feature>
<evidence type="ECO:0000313" key="2">
    <source>
        <dbReference type="Proteomes" id="UP000276133"/>
    </source>
</evidence>
<organism evidence="1 2">
    <name type="scientific">Brachionus plicatilis</name>
    <name type="common">Marine rotifer</name>
    <name type="synonym">Brachionus muelleri</name>
    <dbReference type="NCBI Taxonomy" id="10195"/>
    <lineage>
        <taxon>Eukaryota</taxon>
        <taxon>Metazoa</taxon>
        <taxon>Spiralia</taxon>
        <taxon>Gnathifera</taxon>
        <taxon>Rotifera</taxon>
        <taxon>Eurotatoria</taxon>
        <taxon>Monogononta</taxon>
        <taxon>Pseudotrocha</taxon>
        <taxon>Ploima</taxon>
        <taxon>Brachionidae</taxon>
        <taxon>Brachionus</taxon>
    </lineage>
</organism>